<evidence type="ECO:0000256" key="5">
    <source>
        <dbReference type="SAM" id="MobiDB-lite"/>
    </source>
</evidence>
<dbReference type="PROSITE" id="PS50103">
    <property type="entry name" value="ZF_C3H1"/>
    <property type="match status" value="2"/>
</dbReference>
<name>A0A1G4IQ36_9SACH</name>
<organism evidence="7 8">
    <name type="scientific">Lachancea meyersii CBS 8951</name>
    <dbReference type="NCBI Taxonomy" id="1266667"/>
    <lineage>
        <taxon>Eukaryota</taxon>
        <taxon>Fungi</taxon>
        <taxon>Dikarya</taxon>
        <taxon>Ascomycota</taxon>
        <taxon>Saccharomycotina</taxon>
        <taxon>Saccharomycetes</taxon>
        <taxon>Saccharomycetales</taxon>
        <taxon>Saccharomycetaceae</taxon>
        <taxon>Lachancea</taxon>
    </lineage>
</organism>
<feature type="domain" description="C3H1-type" evidence="6">
    <location>
        <begin position="296"/>
        <end position="324"/>
    </location>
</feature>
<accession>A0A1G4IQ36</accession>
<dbReference type="SUPFAM" id="SSF90229">
    <property type="entry name" value="CCCH zinc finger"/>
    <property type="match status" value="2"/>
</dbReference>
<evidence type="ECO:0000256" key="4">
    <source>
        <dbReference type="PROSITE-ProRule" id="PRU00723"/>
    </source>
</evidence>
<feature type="zinc finger region" description="C3H1-type" evidence="4">
    <location>
        <begin position="219"/>
        <end position="247"/>
    </location>
</feature>
<feature type="compositionally biased region" description="Acidic residues" evidence="5">
    <location>
        <begin position="446"/>
        <end position="455"/>
    </location>
</feature>
<dbReference type="InterPro" id="IPR000571">
    <property type="entry name" value="Znf_CCCH"/>
</dbReference>
<dbReference type="Gene3D" id="6.10.250.3220">
    <property type="match status" value="1"/>
</dbReference>
<evidence type="ECO:0000256" key="3">
    <source>
        <dbReference type="ARBA" id="ARBA00022833"/>
    </source>
</evidence>
<evidence type="ECO:0000259" key="6">
    <source>
        <dbReference type="PROSITE" id="PS50103"/>
    </source>
</evidence>
<evidence type="ECO:0000313" key="8">
    <source>
        <dbReference type="Proteomes" id="UP000191144"/>
    </source>
</evidence>
<sequence>MGMSRDELLRKLENLNDRINEYFELDLERAKQRYRLVRYGSKITVVDKIAEKSEAVHKWRTRIRTNYSSAESRFRKIWEALQNNAELDLCVLSDALGNVRVFQIQKLGAVLENVSLSINEIKALNQDFDTFKTILQSMNVSEESFRSYLKWQSALCDGSTDIFEQLPKIVWNNCKYQWAGNAYRISVPPRNLNLYVAYCKFHARLGICTNPTCKFLHDPQQVSICREFFNSGHCKYGENCRLTHTPGNQYILPHCPKFAAHQCEFEKGAECLFGEQQAGDPPKTTHCRYIHSKNANPRYPTCRQFAHMGCCYRGLACPFPHSLECPDATYTSECFLVHCKYAHRDLDSDKNGLKNPARLPLTEISTDAFLLPPLCKRDPRTTPGLSWYGLRSSQSSNNIKNGNNTKAISDDTTQFKLSIGSSSSDADEEESTTSDTSSETSQYSGDELDADFIKL</sequence>
<protein>
    <submittedName>
        <fullName evidence="7">LAME_0A05820g1_1</fullName>
    </submittedName>
</protein>
<dbReference type="AlphaFoldDB" id="A0A1G4IQ36"/>
<dbReference type="EMBL" id="LT598483">
    <property type="protein sequence ID" value="SCU78787.1"/>
    <property type="molecule type" value="Genomic_DNA"/>
</dbReference>
<feature type="zinc finger region" description="C3H1-type" evidence="4">
    <location>
        <begin position="296"/>
        <end position="324"/>
    </location>
</feature>
<proteinExistence type="predicted"/>
<feature type="domain" description="C3H1-type" evidence="6">
    <location>
        <begin position="219"/>
        <end position="247"/>
    </location>
</feature>
<reference evidence="8" key="1">
    <citation type="submission" date="2016-03" db="EMBL/GenBank/DDBJ databases">
        <authorList>
            <person name="Devillers Hugo."/>
        </authorList>
    </citation>
    <scope>NUCLEOTIDE SEQUENCE [LARGE SCALE GENOMIC DNA]</scope>
</reference>
<dbReference type="Proteomes" id="UP000191144">
    <property type="component" value="Chromosome A"/>
</dbReference>
<evidence type="ECO:0000313" key="7">
    <source>
        <dbReference type="EMBL" id="SCU78787.1"/>
    </source>
</evidence>
<evidence type="ECO:0000256" key="2">
    <source>
        <dbReference type="ARBA" id="ARBA00022771"/>
    </source>
</evidence>
<dbReference type="SMART" id="SM00356">
    <property type="entry name" value="ZnF_C3H1"/>
    <property type="match status" value="3"/>
</dbReference>
<dbReference type="OrthoDB" id="410307at2759"/>
<dbReference type="GO" id="GO:0008270">
    <property type="term" value="F:zinc ion binding"/>
    <property type="evidence" value="ECO:0007669"/>
    <property type="project" value="UniProtKB-KW"/>
</dbReference>
<feature type="region of interest" description="Disordered" evidence="5">
    <location>
        <begin position="396"/>
        <end position="455"/>
    </location>
</feature>
<gene>
    <name evidence="7" type="ORF">LAME_0A05820G</name>
</gene>
<evidence type="ECO:0000256" key="1">
    <source>
        <dbReference type="ARBA" id="ARBA00022723"/>
    </source>
</evidence>
<dbReference type="PANTHER" id="PTHR46156:SF1">
    <property type="entry name" value="ZINC FINGER CCCH DOMAIN-CONTAINING PROTEIN 3"/>
    <property type="match status" value="1"/>
</dbReference>
<keyword evidence="3 4" id="KW-0862">Zinc</keyword>
<keyword evidence="2 4" id="KW-0863">Zinc-finger</keyword>
<dbReference type="PANTHER" id="PTHR46156">
    <property type="entry name" value="CCCH ZINGC FINGER"/>
    <property type="match status" value="1"/>
</dbReference>
<keyword evidence="1 4" id="KW-0479">Metal-binding</keyword>
<keyword evidence="8" id="KW-1185">Reference proteome</keyword>
<dbReference type="InterPro" id="IPR036855">
    <property type="entry name" value="Znf_CCCH_sf"/>
</dbReference>
<feature type="compositionally biased region" description="Polar residues" evidence="5">
    <location>
        <begin position="396"/>
        <end position="420"/>
    </location>
</feature>